<gene>
    <name evidence="1" type="ORF">Godav_022228</name>
</gene>
<keyword evidence="2" id="KW-1185">Reference proteome</keyword>
<evidence type="ECO:0000313" key="2">
    <source>
        <dbReference type="Proteomes" id="UP000593561"/>
    </source>
</evidence>
<sequence length="47" mass="5288">MEKGFLDKVEDNAAVQTWSETTQQEKGDSLAEGYVSELWDFTCISVT</sequence>
<dbReference type="AlphaFoldDB" id="A0A7J8TDK4"/>
<proteinExistence type="predicted"/>
<dbReference type="Proteomes" id="UP000593561">
    <property type="component" value="Unassembled WGS sequence"/>
</dbReference>
<reference evidence="1 2" key="1">
    <citation type="journal article" date="2019" name="Genome Biol. Evol.">
        <title>Insights into the evolution of the New World diploid cottons (Gossypium, subgenus Houzingenia) based on genome sequencing.</title>
        <authorList>
            <person name="Grover C.E."/>
            <person name="Arick M.A. 2nd"/>
            <person name="Thrash A."/>
            <person name="Conover J.L."/>
            <person name="Sanders W.S."/>
            <person name="Peterson D.G."/>
            <person name="Frelichowski J.E."/>
            <person name="Scheffler J.A."/>
            <person name="Scheffler B.E."/>
            <person name="Wendel J.F."/>
        </authorList>
    </citation>
    <scope>NUCLEOTIDE SEQUENCE [LARGE SCALE GENOMIC DNA]</scope>
    <source>
        <strain evidence="1">27</strain>
        <tissue evidence="1">Leaf</tissue>
    </source>
</reference>
<name>A0A7J8TDK4_GOSDV</name>
<evidence type="ECO:0000313" key="1">
    <source>
        <dbReference type="EMBL" id="MBA0636238.1"/>
    </source>
</evidence>
<dbReference type="EMBL" id="JABFAC010245013">
    <property type="protein sequence ID" value="MBA0636238.1"/>
    <property type="molecule type" value="Genomic_DNA"/>
</dbReference>
<protein>
    <submittedName>
        <fullName evidence="1">Uncharacterized protein</fullName>
    </submittedName>
</protein>
<organism evidence="1 2">
    <name type="scientific">Gossypium davidsonii</name>
    <name type="common">Davidson's cotton</name>
    <name type="synonym">Gossypium klotzschianum subsp. davidsonii</name>
    <dbReference type="NCBI Taxonomy" id="34287"/>
    <lineage>
        <taxon>Eukaryota</taxon>
        <taxon>Viridiplantae</taxon>
        <taxon>Streptophyta</taxon>
        <taxon>Embryophyta</taxon>
        <taxon>Tracheophyta</taxon>
        <taxon>Spermatophyta</taxon>
        <taxon>Magnoliopsida</taxon>
        <taxon>eudicotyledons</taxon>
        <taxon>Gunneridae</taxon>
        <taxon>Pentapetalae</taxon>
        <taxon>rosids</taxon>
        <taxon>malvids</taxon>
        <taxon>Malvales</taxon>
        <taxon>Malvaceae</taxon>
        <taxon>Malvoideae</taxon>
        <taxon>Gossypium</taxon>
    </lineage>
</organism>
<accession>A0A7J8TDK4</accession>
<comment type="caution">
    <text evidence="1">The sequence shown here is derived from an EMBL/GenBank/DDBJ whole genome shotgun (WGS) entry which is preliminary data.</text>
</comment>